<dbReference type="HOGENOM" id="CLU_972085_0_0_4"/>
<feature type="region of interest" description="Disordered" evidence="1">
    <location>
        <begin position="138"/>
        <end position="206"/>
    </location>
</feature>
<evidence type="ECO:0000313" key="3">
    <source>
        <dbReference type="Proteomes" id="UP000001680"/>
    </source>
</evidence>
<protein>
    <submittedName>
        <fullName evidence="2">Uncharacterized protein</fullName>
    </submittedName>
</protein>
<organism evidence="2 3">
    <name type="scientific">Burkholderia ambifaria (strain MC40-6)</name>
    <dbReference type="NCBI Taxonomy" id="398577"/>
    <lineage>
        <taxon>Bacteria</taxon>
        <taxon>Pseudomonadati</taxon>
        <taxon>Pseudomonadota</taxon>
        <taxon>Betaproteobacteria</taxon>
        <taxon>Burkholderiales</taxon>
        <taxon>Burkholderiaceae</taxon>
        <taxon>Burkholderia</taxon>
        <taxon>Burkholderia cepacia complex</taxon>
    </lineage>
</organism>
<reference evidence="3" key="1">
    <citation type="submission" date="2008-04" db="EMBL/GenBank/DDBJ databases">
        <title>Complete sequence of chromosome 2 of Burkholderia ambifaria MC40-6.</title>
        <authorList>
            <person name="Copeland A."/>
            <person name="Lucas S."/>
            <person name="Lapidus A."/>
            <person name="Glavina del Rio T."/>
            <person name="Dalin E."/>
            <person name="Tice H."/>
            <person name="Pitluck S."/>
            <person name="Chain P."/>
            <person name="Malfatti S."/>
            <person name="Shin M."/>
            <person name="Vergez L."/>
            <person name="Lang D."/>
            <person name="Schmutz J."/>
            <person name="Larimer F."/>
            <person name="Land M."/>
            <person name="Hauser L."/>
            <person name="Kyrpides N."/>
            <person name="Lykidis A."/>
            <person name="Ramette A."/>
            <person name="Konstantinidis K."/>
            <person name="Tiedje J."/>
            <person name="Richardson P."/>
        </authorList>
    </citation>
    <scope>NUCLEOTIDE SEQUENCE [LARGE SCALE GENOMIC DNA]</scope>
    <source>
        <strain evidence="3">MC40-6</strain>
    </source>
</reference>
<gene>
    <name evidence="2" type="ordered locus">BamMC406_3109</name>
</gene>
<proteinExistence type="predicted"/>
<dbReference type="AlphaFoldDB" id="B1YXN4"/>
<dbReference type="Proteomes" id="UP000001680">
    <property type="component" value="Chromosome 2"/>
</dbReference>
<sequence>MCVQNDMLTIAGEVRVQTGAHPNPLPKTLTGPDLQRFGLVQTCRGMRGFTDFRLCWTRAKLAPVSAHLSICRNFTTALPGPRHSVATRCRDSARMGPHRPVCMYRRGWLGDCDLFRDPGMRAKKALCRVDPSRFTGRGAHCTAHRNGPVPKILTSPALNSVTRMPKNPRHTRDRPPGPPEKPHLIEKSAAPTEAKAAPEKSHRNRRGIKNVNGIRYLCAAGVPVSPAVTPRKTSPFRHPAEFDSCLATPENSHLYQKVAQRKSDFCQSQRAFQRICPVRAPEKPHL</sequence>
<evidence type="ECO:0000313" key="2">
    <source>
        <dbReference type="EMBL" id="ACB65584.1"/>
    </source>
</evidence>
<name>B1YXN4_BURA4</name>
<accession>B1YXN4</accession>
<evidence type="ECO:0000256" key="1">
    <source>
        <dbReference type="SAM" id="MobiDB-lite"/>
    </source>
</evidence>
<dbReference type="EMBL" id="CP001026">
    <property type="protein sequence ID" value="ACB65584.1"/>
    <property type="molecule type" value="Genomic_DNA"/>
</dbReference>
<dbReference type="KEGG" id="bac:BamMC406_3109"/>